<sequence>MLREEKGSALLLVVFMILLFAMLGVAVLGASLGGAQRSQRSEDNVQSLHLAEKAVNEAIASIYTEFDGEAFDPRQNKLSDHLDLFIQTYNEKRNENMDPSDLQVADSELDAAKRPIYRVDKLTRSGTNTKTENGLRFDEYQITVSAEATVNGARRKLKQDVVLDTFPDFLKYAAGSEGDVILNGSPYIAGALYAGDELLIDDYAPYIYKGVSHTAASQYPFLNGSKHLISRNVLKYKENNMYKSLLKPDTPLLEKFNAIGSDIVIEEKKKFVSINVEQSFIDKLVLSSPSLSSHYNTLLLAAKSSGQELRSLLASGSYASSFAGRLGPPVEPQPSDGSDADTIRYNSELQELEQKLTGLTQSTLISGTVTLGDTLREISFNPGSKARGDWLIINGDLIVEDAADPARINANILVTGDIVLRGKINIDATIFSLGNTEVMDASIRGLADKQMVLISKGEINIYRVDSFEPLGGNEKSLDAFFYTDGRAELYGVGSTFQLSGGFFARMQLTINAVQGDTKPDPTGSTLQFDNQSSSMASAQTNSRFQIQYNPKVFSDQNVGLPRVNKIRVTTGKKWLE</sequence>
<reference evidence="1" key="1">
    <citation type="journal article" date="2014" name="Int. J. Syst. Evol. Microbiol.">
        <title>Complete genome sequence of Corynebacterium casei LMG S-19264T (=DSM 44701T), isolated from a smear-ripened cheese.</title>
        <authorList>
            <consortium name="US DOE Joint Genome Institute (JGI-PGF)"/>
            <person name="Walter F."/>
            <person name="Albersmeier A."/>
            <person name="Kalinowski J."/>
            <person name="Ruckert C."/>
        </authorList>
    </citation>
    <scope>NUCLEOTIDE SEQUENCE</scope>
    <source>
        <strain evidence="1">CGMCC 1.15178</strain>
    </source>
</reference>
<accession>A0A917DM79</accession>
<dbReference type="AlphaFoldDB" id="A0A917DM79"/>
<evidence type="ECO:0000313" key="1">
    <source>
        <dbReference type="EMBL" id="GGD47962.1"/>
    </source>
</evidence>
<proteinExistence type="predicted"/>
<gene>
    <name evidence="1" type="ORF">GCM10010911_01880</name>
</gene>
<keyword evidence="2" id="KW-1185">Reference proteome</keyword>
<evidence type="ECO:0000313" key="2">
    <source>
        <dbReference type="Proteomes" id="UP000612456"/>
    </source>
</evidence>
<organism evidence="1 2">
    <name type="scientific">Paenibacillus nasutitermitis</name>
    <dbReference type="NCBI Taxonomy" id="1652958"/>
    <lineage>
        <taxon>Bacteria</taxon>
        <taxon>Bacillati</taxon>
        <taxon>Bacillota</taxon>
        <taxon>Bacilli</taxon>
        <taxon>Bacillales</taxon>
        <taxon>Paenibacillaceae</taxon>
        <taxon>Paenibacillus</taxon>
    </lineage>
</organism>
<dbReference type="RefSeq" id="WP_188988256.1">
    <property type="nucleotide sequence ID" value="NZ_BMHP01000001.1"/>
</dbReference>
<name>A0A917DM79_9BACL</name>
<reference evidence="1" key="2">
    <citation type="submission" date="2020-09" db="EMBL/GenBank/DDBJ databases">
        <authorList>
            <person name="Sun Q."/>
            <person name="Zhou Y."/>
        </authorList>
    </citation>
    <scope>NUCLEOTIDE SEQUENCE</scope>
    <source>
        <strain evidence="1">CGMCC 1.15178</strain>
    </source>
</reference>
<dbReference type="Proteomes" id="UP000612456">
    <property type="component" value="Unassembled WGS sequence"/>
</dbReference>
<comment type="caution">
    <text evidence="1">The sequence shown here is derived from an EMBL/GenBank/DDBJ whole genome shotgun (WGS) entry which is preliminary data.</text>
</comment>
<dbReference type="EMBL" id="BMHP01000001">
    <property type="protein sequence ID" value="GGD47962.1"/>
    <property type="molecule type" value="Genomic_DNA"/>
</dbReference>
<protein>
    <submittedName>
        <fullName evidence="1">Uncharacterized protein</fullName>
    </submittedName>
</protein>